<evidence type="ECO:0000256" key="1">
    <source>
        <dbReference type="SAM" id="Phobius"/>
    </source>
</evidence>
<proteinExistence type="predicted"/>
<name>A0A0T5Z988_9GAMM</name>
<dbReference type="STRING" id="54398.Ga0074115_101145"/>
<comment type="caution">
    <text evidence="4">The sequence shown here is derived from an EMBL/GenBank/DDBJ whole genome shotgun (WGS) entry which is preliminary data.</text>
</comment>
<evidence type="ECO:0000313" key="6">
    <source>
        <dbReference type="Proteomes" id="UP000051634"/>
    </source>
</evidence>
<evidence type="ECO:0000259" key="2">
    <source>
        <dbReference type="Pfam" id="PF02698"/>
    </source>
</evidence>
<feature type="transmembrane region" description="Helical" evidence="1">
    <location>
        <begin position="12"/>
        <end position="32"/>
    </location>
</feature>
<dbReference type="Proteomes" id="UP000051634">
    <property type="component" value="Unassembled WGS sequence"/>
</dbReference>
<evidence type="ECO:0000313" key="5">
    <source>
        <dbReference type="Proteomes" id="UP000051276"/>
    </source>
</evidence>
<dbReference type="EMBL" id="LMXI01000190">
    <property type="protein sequence ID" value="KRT59249.1"/>
    <property type="molecule type" value="Genomic_DNA"/>
</dbReference>
<protein>
    <submittedName>
        <fullName evidence="3 4">DUF218 domain</fullName>
    </submittedName>
</protein>
<dbReference type="InterPro" id="IPR003848">
    <property type="entry name" value="DUF218"/>
</dbReference>
<dbReference type="EMBL" id="LDXT01000095">
    <property type="protein sequence ID" value="KRT53810.1"/>
    <property type="molecule type" value="Genomic_DNA"/>
</dbReference>
<evidence type="ECO:0000313" key="4">
    <source>
        <dbReference type="EMBL" id="KRT59249.1"/>
    </source>
</evidence>
<keyword evidence="1" id="KW-1133">Transmembrane helix</keyword>
<dbReference type="Pfam" id="PF02698">
    <property type="entry name" value="DUF218"/>
    <property type="match status" value="1"/>
</dbReference>
<keyword evidence="1" id="KW-0812">Transmembrane</keyword>
<dbReference type="RefSeq" id="WP_267887541.1">
    <property type="nucleotide sequence ID" value="NZ_KQ556868.1"/>
</dbReference>
<reference evidence="5 6" key="1">
    <citation type="submission" date="2015-11" db="EMBL/GenBank/DDBJ databases">
        <title>The genome of Candidatus Endoriftia persephone in Ridgeia piscesae and population structure of the North Eastern Pacific vestimentiferan symbionts.</title>
        <authorList>
            <person name="Perez M."/>
            <person name="Juniper K.S."/>
        </authorList>
    </citation>
    <scope>NUCLEOTIDE SEQUENCE [LARGE SCALE GENOMIC DNA]</scope>
    <source>
        <strain evidence="4">Ind10</strain>
        <strain evidence="3">Ind11</strain>
    </source>
</reference>
<sequence length="148" mass="16109">MDVITHRAIEYLLLPPGGLILLGFLGLLYWRFGYGRRVFVFALLLLWVTSLPITADLLAQGLEIHPALSEERLAESHPEAIIVLGGGRNLDAPEYGGDTVSARELERLRYAAKLARQTGLPVIPSGGTPIYFGEPEAKIAARILHPAG</sequence>
<evidence type="ECO:0000313" key="3">
    <source>
        <dbReference type="EMBL" id="KRT53810.1"/>
    </source>
</evidence>
<gene>
    <name evidence="3" type="ORF">Ga0074115_101145</name>
    <name evidence="4" type="ORF">Ga0076813_15043</name>
</gene>
<keyword evidence="6" id="KW-1185">Reference proteome</keyword>
<organism evidence="4 5">
    <name type="scientific">endosymbiont of Ridgeia piscesae</name>
    <dbReference type="NCBI Taxonomy" id="54398"/>
    <lineage>
        <taxon>Bacteria</taxon>
        <taxon>Pseudomonadati</taxon>
        <taxon>Pseudomonadota</taxon>
        <taxon>Gammaproteobacteria</taxon>
        <taxon>sulfur-oxidizing symbionts</taxon>
    </lineage>
</organism>
<dbReference type="Proteomes" id="UP000051276">
    <property type="component" value="Unassembled WGS sequence"/>
</dbReference>
<feature type="domain" description="DUF218" evidence="2">
    <location>
        <begin position="79"/>
        <end position="145"/>
    </location>
</feature>
<accession>A0A0T5Z988</accession>
<dbReference type="AlphaFoldDB" id="A0A0T5Z988"/>
<keyword evidence="1" id="KW-0472">Membrane</keyword>